<keyword evidence="2" id="KW-0547">Nucleotide-binding</keyword>
<dbReference type="PANTHER" id="PTHR30258">
    <property type="entry name" value="TYPE II SECRETION SYSTEM PROTEIN GSPE-RELATED"/>
    <property type="match status" value="1"/>
</dbReference>
<sequence>MADEFAIEESTTALPLPGSFVDKVALDSLKRVLFVERNSAGDPVLLTWVDRNKSRGISYQIRPVDFDEVVRLRNTGLRQAEVTDEDMKVRAEAIDMLNTAARYRASDMHIMMRGSHTEIQIVVKGGLRVLAQKTQQDGEELARAIYQGLAKVRDSSYNILEFQNAQIPGEALPPETGLTSVRIIRGPCYPQAQGGAFMTLRLQYSMAQTEQVQLRALELPHQPEGSMKLATMGYTHGNIQKLKLLMDAPNGLVIFTGPTGSGKTTGLYEVLQELARTKPQNRLVTIEDPVEYPMSWAVQMAVTNARNDQETGAAYGDRIRVALRMAPKYVLLGELRGPDVAVAALEAAVTGHQVWTTLHVTDPFLFVDRLEIMDSARLARRVFCDHKMVRGVIAQRLLPQLCRRCSLPLHEAPDALSPRLVKSLQTWGDLRLVRVKGDGCEHCNFDGTTNRFAVAEVVVLNAQVMKDFVEYGSEVARDNYRASPGADPSMLQAAINFALSGVVDPRSVETEVDLIEPKTHGVSHVGAKHGHTH</sequence>
<dbReference type="GO" id="GO:0005886">
    <property type="term" value="C:plasma membrane"/>
    <property type="evidence" value="ECO:0007669"/>
    <property type="project" value="TreeGrafter"/>
</dbReference>
<keyword evidence="3" id="KW-0067">ATP-binding</keyword>
<name>A0A240UKE8_9BURK</name>
<dbReference type="Gene3D" id="3.40.50.300">
    <property type="entry name" value="P-loop containing nucleotide triphosphate hydrolases"/>
    <property type="match status" value="1"/>
</dbReference>
<dbReference type="InterPro" id="IPR027417">
    <property type="entry name" value="P-loop_NTPase"/>
</dbReference>
<reference evidence="5" key="1">
    <citation type="submission" date="2017-05" db="EMBL/GenBank/DDBJ databases">
        <title>Polyphasic characterization of four soil-derived phenanthrene-degrading Acidovorax strains and proposal of Acidovorax phenanthrenivorans sp. nov.</title>
        <authorList>
            <person name="Singleton D."/>
            <person name="Lee J."/>
            <person name="Dickey A.N."/>
            <person name="Stroud A."/>
            <person name="Scholl E.H."/>
            <person name="Wright F.A."/>
            <person name="Aitken M.D."/>
        </authorList>
    </citation>
    <scope>NUCLEOTIDE SEQUENCE</scope>
    <source>
        <strain evidence="5">P4</strain>
        <plasmid evidence="5">pACP4.3</plasmid>
    </source>
</reference>
<proteinExistence type="inferred from homology"/>
<dbReference type="KEGG" id="acip:CBP36_21265"/>
<dbReference type="Gene3D" id="3.30.450.90">
    <property type="match status" value="1"/>
</dbReference>
<dbReference type="GO" id="GO:0005524">
    <property type="term" value="F:ATP binding"/>
    <property type="evidence" value="ECO:0007669"/>
    <property type="project" value="UniProtKB-KW"/>
</dbReference>
<organism evidence="5 6">
    <name type="scientific">Acidovorax carolinensis</name>
    <dbReference type="NCBI Taxonomy" id="553814"/>
    <lineage>
        <taxon>Bacteria</taxon>
        <taxon>Pseudomonadati</taxon>
        <taxon>Pseudomonadota</taxon>
        <taxon>Betaproteobacteria</taxon>
        <taxon>Burkholderiales</taxon>
        <taxon>Comamonadaceae</taxon>
        <taxon>Acidovorax</taxon>
    </lineage>
</organism>
<dbReference type="Pfam" id="PF00437">
    <property type="entry name" value="T2SSE"/>
    <property type="match status" value="1"/>
</dbReference>
<gene>
    <name evidence="5" type="ORF">CBP36_21265</name>
</gene>
<protein>
    <recommendedName>
        <fullName evidence="4">Bacterial type II secretion system protein E domain-containing protein</fullName>
    </recommendedName>
</protein>
<keyword evidence="5" id="KW-0614">Plasmid</keyword>
<evidence type="ECO:0000259" key="4">
    <source>
        <dbReference type="Pfam" id="PF00437"/>
    </source>
</evidence>
<keyword evidence="6" id="KW-1185">Reference proteome</keyword>
<feature type="domain" description="Bacterial type II secretion system protein E" evidence="4">
    <location>
        <begin position="208"/>
        <end position="503"/>
    </location>
</feature>
<evidence type="ECO:0000256" key="3">
    <source>
        <dbReference type="ARBA" id="ARBA00022840"/>
    </source>
</evidence>
<evidence type="ECO:0000256" key="2">
    <source>
        <dbReference type="ARBA" id="ARBA00022741"/>
    </source>
</evidence>
<dbReference type="OrthoDB" id="5790493at2"/>
<dbReference type="GO" id="GO:0016887">
    <property type="term" value="F:ATP hydrolysis activity"/>
    <property type="evidence" value="ECO:0007669"/>
    <property type="project" value="TreeGrafter"/>
</dbReference>
<evidence type="ECO:0000313" key="6">
    <source>
        <dbReference type="Proteomes" id="UP000194440"/>
    </source>
</evidence>
<evidence type="ECO:0000313" key="5">
    <source>
        <dbReference type="EMBL" id="ART61499.1"/>
    </source>
</evidence>
<dbReference type="SUPFAM" id="SSF52540">
    <property type="entry name" value="P-loop containing nucleoside triphosphate hydrolases"/>
    <property type="match status" value="1"/>
</dbReference>
<dbReference type="EMBL" id="CP021369">
    <property type="protein sequence ID" value="ART61499.1"/>
    <property type="molecule type" value="Genomic_DNA"/>
</dbReference>
<dbReference type="Proteomes" id="UP000194440">
    <property type="component" value="Plasmid pACP4.3"/>
</dbReference>
<dbReference type="PANTHER" id="PTHR30258:SF3">
    <property type="entry name" value="SLL1921 PROTEIN"/>
    <property type="match status" value="1"/>
</dbReference>
<evidence type="ECO:0000256" key="1">
    <source>
        <dbReference type="ARBA" id="ARBA00006611"/>
    </source>
</evidence>
<geneLocation type="plasmid" evidence="5 6">
    <name>pACP4.3</name>
</geneLocation>
<comment type="similarity">
    <text evidence="1">Belongs to the GSP E family.</text>
</comment>
<dbReference type="AlphaFoldDB" id="A0A240UKE8"/>
<dbReference type="RefSeq" id="WP_086929204.1">
    <property type="nucleotide sequence ID" value="NZ_CP021369.1"/>
</dbReference>
<dbReference type="InterPro" id="IPR001482">
    <property type="entry name" value="T2SS/T4SS_dom"/>
</dbReference>
<accession>A0A240UKE8</accession>